<sequence>MFFEGVNGCSPTGSAVPPITTTTVAVTNGRRRREIKTIINPENEAAADPLPAMISALTYFKFDEAKNKENAESVEEQLKEFVSVEQINESKFGKSERILGDDKGYLRVSYTLSKGSQYCGELVQLATKAINLADNVVEGDIICKNEKIEIKKIE</sequence>
<organism evidence="1 2">
    <name type="scientific">Panagrolaimus sp. ES5</name>
    <dbReference type="NCBI Taxonomy" id="591445"/>
    <lineage>
        <taxon>Eukaryota</taxon>
        <taxon>Metazoa</taxon>
        <taxon>Ecdysozoa</taxon>
        <taxon>Nematoda</taxon>
        <taxon>Chromadorea</taxon>
        <taxon>Rhabditida</taxon>
        <taxon>Tylenchina</taxon>
        <taxon>Panagrolaimomorpha</taxon>
        <taxon>Panagrolaimoidea</taxon>
        <taxon>Panagrolaimidae</taxon>
        <taxon>Panagrolaimus</taxon>
    </lineage>
</organism>
<dbReference type="WBParaSite" id="ES5_v2.g19858.t1">
    <property type="protein sequence ID" value="ES5_v2.g19858.t1"/>
    <property type="gene ID" value="ES5_v2.g19858"/>
</dbReference>
<protein>
    <submittedName>
        <fullName evidence="2">Uncharacterized protein</fullName>
    </submittedName>
</protein>
<reference evidence="2" key="1">
    <citation type="submission" date="2022-11" db="UniProtKB">
        <authorList>
            <consortium name="WormBaseParasite"/>
        </authorList>
    </citation>
    <scope>IDENTIFICATION</scope>
</reference>
<evidence type="ECO:0000313" key="1">
    <source>
        <dbReference type="Proteomes" id="UP000887579"/>
    </source>
</evidence>
<evidence type="ECO:0000313" key="2">
    <source>
        <dbReference type="WBParaSite" id="ES5_v2.g19858.t1"/>
    </source>
</evidence>
<proteinExistence type="predicted"/>
<accession>A0AC34FR07</accession>
<name>A0AC34FR07_9BILA</name>
<dbReference type="Proteomes" id="UP000887579">
    <property type="component" value="Unplaced"/>
</dbReference>